<evidence type="ECO:0000256" key="1">
    <source>
        <dbReference type="SAM" id="Phobius"/>
    </source>
</evidence>
<feature type="transmembrane region" description="Helical" evidence="1">
    <location>
        <begin position="147"/>
        <end position="168"/>
    </location>
</feature>
<evidence type="ECO:0000313" key="4">
    <source>
        <dbReference type="Proteomes" id="UP001642483"/>
    </source>
</evidence>
<keyword evidence="1" id="KW-0472">Membrane</keyword>
<keyword evidence="1" id="KW-0812">Transmembrane</keyword>
<keyword evidence="4" id="KW-1185">Reference proteome</keyword>
<evidence type="ECO:0000313" key="3">
    <source>
        <dbReference type="EMBL" id="CAK8681397.1"/>
    </source>
</evidence>
<keyword evidence="2" id="KW-0732">Signal</keyword>
<name>A0ABP0FSF6_CLALP</name>
<feature type="transmembrane region" description="Helical" evidence="1">
    <location>
        <begin position="103"/>
        <end position="123"/>
    </location>
</feature>
<proteinExistence type="predicted"/>
<sequence length="215" mass="22231">MAQVAHVLAVLLALAGISLSSVAFALVDWLTVQKQDGSINKIGLWVDCSTTPCTNIEWSVLHIAIGRGLMIGGIFFFSLGLFLGFSVLFCCDSSKACCKGTVSSLYITAGILVAAGGGVFYGYSSLSSLLQDSISSIVTTDTVTPGLSVYLALGGAAALFVGGIFYSVSACCESSPAQVAPTTNAVTTTTTVAQPGVYIPNQLPGQQVQYHQQLV</sequence>
<dbReference type="Gene3D" id="1.20.140.150">
    <property type="match status" value="1"/>
</dbReference>
<evidence type="ECO:0000256" key="2">
    <source>
        <dbReference type="SAM" id="SignalP"/>
    </source>
</evidence>
<protein>
    <submittedName>
        <fullName evidence="3">Uncharacterized protein</fullName>
    </submittedName>
</protein>
<dbReference type="EMBL" id="CAWYQH010000079">
    <property type="protein sequence ID" value="CAK8681397.1"/>
    <property type="molecule type" value="Genomic_DNA"/>
</dbReference>
<dbReference type="Proteomes" id="UP001642483">
    <property type="component" value="Unassembled WGS sequence"/>
</dbReference>
<reference evidence="3 4" key="1">
    <citation type="submission" date="2024-02" db="EMBL/GenBank/DDBJ databases">
        <authorList>
            <person name="Daric V."/>
            <person name="Darras S."/>
        </authorList>
    </citation>
    <scope>NUCLEOTIDE SEQUENCE [LARGE SCALE GENOMIC DNA]</scope>
</reference>
<feature type="signal peptide" evidence="2">
    <location>
        <begin position="1"/>
        <end position="20"/>
    </location>
</feature>
<organism evidence="3 4">
    <name type="scientific">Clavelina lepadiformis</name>
    <name type="common">Light-bulb sea squirt</name>
    <name type="synonym">Ascidia lepadiformis</name>
    <dbReference type="NCBI Taxonomy" id="159417"/>
    <lineage>
        <taxon>Eukaryota</taxon>
        <taxon>Metazoa</taxon>
        <taxon>Chordata</taxon>
        <taxon>Tunicata</taxon>
        <taxon>Ascidiacea</taxon>
        <taxon>Aplousobranchia</taxon>
        <taxon>Clavelinidae</taxon>
        <taxon>Clavelina</taxon>
    </lineage>
</organism>
<feature type="transmembrane region" description="Helical" evidence="1">
    <location>
        <begin position="69"/>
        <end position="91"/>
    </location>
</feature>
<accession>A0ABP0FSF6</accession>
<gene>
    <name evidence="3" type="ORF">CVLEPA_LOCUS11602</name>
</gene>
<comment type="caution">
    <text evidence="3">The sequence shown here is derived from an EMBL/GenBank/DDBJ whole genome shotgun (WGS) entry which is preliminary data.</text>
</comment>
<keyword evidence="1" id="KW-1133">Transmembrane helix</keyword>
<feature type="chain" id="PRO_5046924532" evidence="2">
    <location>
        <begin position="21"/>
        <end position="215"/>
    </location>
</feature>